<accession>A0AAV3T5U2</accession>
<sequence>MNRRTLLYQCAGAGAAATLAGCIADRPGAGGDDAEPEEQPLATDGGNESTDDDSNGDEGNDGDDESDDGDDESDGNATDGGMSSPELVGTDVETHGDADEARDEAEIAFGDESVTVEGTISAPTPNYEAAVKEAEYSEADDEFRVTMTTRERDTDGMSIQPITGKEYTLEATFDGGTPIHVTVRHETPGGETTTVAEGSRR</sequence>
<comment type="caution">
    <text evidence="2">The sequence shown here is derived from an EMBL/GenBank/DDBJ whole genome shotgun (WGS) entry which is preliminary data.</text>
</comment>
<protein>
    <submittedName>
        <fullName evidence="2">Uncharacterized protein</fullName>
    </submittedName>
</protein>
<keyword evidence="3" id="KW-1185">Reference proteome</keyword>
<evidence type="ECO:0000313" key="3">
    <source>
        <dbReference type="Proteomes" id="UP001500420"/>
    </source>
</evidence>
<feature type="region of interest" description="Disordered" evidence="1">
    <location>
        <begin position="23"/>
        <end position="113"/>
    </location>
</feature>
<dbReference type="RefSeq" id="WP_343772576.1">
    <property type="nucleotide sequence ID" value="NZ_BAAADV010000001.1"/>
</dbReference>
<evidence type="ECO:0000313" key="2">
    <source>
        <dbReference type="EMBL" id="GAA0665302.1"/>
    </source>
</evidence>
<reference evidence="2 3" key="1">
    <citation type="journal article" date="2019" name="Int. J. Syst. Evol. Microbiol.">
        <title>The Global Catalogue of Microorganisms (GCM) 10K type strain sequencing project: providing services to taxonomists for standard genome sequencing and annotation.</title>
        <authorList>
            <consortium name="The Broad Institute Genomics Platform"/>
            <consortium name="The Broad Institute Genome Sequencing Center for Infectious Disease"/>
            <person name="Wu L."/>
            <person name="Ma J."/>
        </authorList>
    </citation>
    <scope>NUCLEOTIDE SEQUENCE [LARGE SCALE GENOMIC DNA]</scope>
    <source>
        <strain evidence="2 3">JCM 16328</strain>
    </source>
</reference>
<dbReference type="Proteomes" id="UP001500420">
    <property type="component" value="Unassembled WGS sequence"/>
</dbReference>
<feature type="compositionally biased region" description="Polar residues" evidence="1">
    <location>
        <begin position="190"/>
        <end position="201"/>
    </location>
</feature>
<dbReference type="PROSITE" id="PS51257">
    <property type="entry name" value="PROKAR_LIPOPROTEIN"/>
    <property type="match status" value="1"/>
</dbReference>
<dbReference type="AlphaFoldDB" id="A0AAV3T5U2"/>
<organism evidence="2 3">
    <name type="scientific">Natronoarchaeum mannanilyticum</name>
    <dbReference type="NCBI Taxonomy" id="926360"/>
    <lineage>
        <taxon>Archaea</taxon>
        <taxon>Methanobacteriati</taxon>
        <taxon>Methanobacteriota</taxon>
        <taxon>Stenosarchaea group</taxon>
        <taxon>Halobacteria</taxon>
        <taxon>Halobacteriales</taxon>
        <taxon>Natronoarchaeaceae</taxon>
    </lineage>
</organism>
<name>A0AAV3T5U2_9EURY</name>
<gene>
    <name evidence="2" type="ORF">GCM10009020_07920</name>
</gene>
<feature type="region of interest" description="Disordered" evidence="1">
    <location>
        <begin position="182"/>
        <end position="201"/>
    </location>
</feature>
<feature type="compositionally biased region" description="Acidic residues" evidence="1">
    <location>
        <begin position="49"/>
        <end position="74"/>
    </location>
</feature>
<evidence type="ECO:0000256" key="1">
    <source>
        <dbReference type="SAM" id="MobiDB-lite"/>
    </source>
</evidence>
<proteinExistence type="predicted"/>
<dbReference type="EMBL" id="BAAADV010000001">
    <property type="protein sequence ID" value="GAA0665302.1"/>
    <property type="molecule type" value="Genomic_DNA"/>
</dbReference>